<evidence type="ECO:0000259" key="3">
    <source>
        <dbReference type="Pfam" id="PF00884"/>
    </source>
</evidence>
<proteinExistence type="predicted"/>
<dbReference type="Pfam" id="PF00884">
    <property type="entry name" value="Sulfatase"/>
    <property type="match status" value="1"/>
</dbReference>
<reference evidence="4 5" key="1">
    <citation type="submission" date="2018-09" db="EMBL/GenBank/DDBJ databases">
        <authorList>
            <person name="Grouzdev D.S."/>
            <person name="Krutkina M.S."/>
        </authorList>
    </citation>
    <scope>NUCLEOTIDE SEQUENCE [LARGE SCALE GENOMIC DNA]</scope>
    <source>
        <strain evidence="4 5">RmlP001</strain>
    </source>
</reference>
<sequence>MADAGAPGEGGAAAGRPNIILVITDQQRFDTIAGLGFPYATTPTLDRLVAEGVAFTECHVTAPSCVPSRASLFNGHYPHTTGVLANGQPWQRTWVEQLRDAGYRCVNVGKMHTIPYDSDSGFHERYVVENKDRYLEGRWYFDEWDKALAANGLVKQQREQYRLREDYRDRLGAFDWELPERLHSDAFVAGMAKWWVETYPKTEPLFLQVGLPGPHPPYDPPARYSEPYLARQDLPLPNPSRAELDALPAALKEKRHHDAAVDHDSVAWTLDPTPEQMQRVWAHYLGNVTLIDEKLGELLSSLEDRGYLDDAVVIFTSDHGECLGDHGLSQKWSMYDVVTRVPTIVWSTAGRFAGGRRVDGLCQWFDLGPTILELAGLVPPATFEARSLLPALEGRDWTPRPYVFCEQGGDVSLTGADFITGVRSERWKLVHFKGSEEGQLFDLAADPGEVRNLWNDPAHLDTRRALLDVMRDWLIDSNVRTRDRQAATR</sequence>
<protein>
    <submittedName>
        <fullName evidence="4">DUF4976 domain-containing protein</fullName>
    </submittedName>
</protein>
<keyword evidence="5" id="KW-1185">Reference proteome</keyword>
<organism evidence="4 5">
    <name type="scientific">Lichenibacterium ramalinae</name>
    <dbReference type="NCBI Taxonomy" id="2316527"/>
    <lineage>
        <taxon>Bacteria</taxon>
        <taxon>Pseudomonadati</taxon>
        <taxon>Pseudomonadota</taxon>
        <taxon>Alphaproteobacteria</taxon>
        <taxon>Hyphomicrobiales</taxon>
        <taxon>Lichenihabitantaceae</taxon>
        <taxon>Lichenibacterium</taxon>
    </lineage>
</organism>
<dbReference type="GO" id="GO:0005737">
    <property type="term" value="C:cytoplasm"/>
    <property type="evidence" value="ECO:0007669"/>
    <property type="project" value="TreeGrafter"/>
</dbReference>
<dbReference type="OrthoDB" id="9795675at2"/>
<comment type="caution">
    <text evidence="4">The sequence shown here is derived from an EMBL/GenBank/DDBJ whole genome shotgun (WGS) entry which is preliminary data.</text>
</comment>
<feature type="domain" description="Sulfatase N-terminal" evidence="3">
    <location>
        <begin position="17"/>
        <end position="376"/>
    </location>
</feature>
<name>A0A4Q2RIR4_9HYPH</name>
<keyword evidence="2" id="KW-0378">Hydrolase</keyword>
<dbReference type="Gene3D" id="3.40.720.10">
    <property type="entry name" value="Alkaline Phosphatase, subunit A"/>
    <property type="match status" value="1"/>
</dbReference>
<dbReference type="InterPro" id="IPR000917">
    <property type="entry name" value="Sulfatase_N"/>
</dbReference>
<dbReference type="EMBL" id="QYBC01000001">
    <property type="protein sequence ID" value="RYB07914.1"/>
    <property type="molecule type" value="Genomic_DNA"/>
</dbReference>
<dbReference type="AlphaFoldDB" id="A0A4Q2RIR4"/>
<dbReference type="SUPFAM" id="SSF53649">
    <property type="entry name" value="Alkaline phosphatase-like"/>
    <property type="match status" value="1"/>
</dbReference>
<dbReference type="GO" id="GO:0046872">
    <property type="term" value="F:metal ion binding"/>
    <property type="evidence" value="ECO:0007669"/>
    <property type="project" value="UniProtKB-KW"/>
</dbReference>
<dbReference type="RefSeq" id="WP_129217387.1">
    <property type="nucleotide sequence ID" value="NZ_QYBC01000001.1"/>
</dbReference>
<reference evidence="4 5" key="2">
    <citation type="submission" date="2019-02" db="EMBL/GenBank/DDBJ databases">
        <title>'Lichenibacterium ramalinii' gen. nov. sp. nov., 'Lichenibacterium minor' gen. nov. sp. nov.</title>
        <authorList>
            <person name="Pankratov T."/>
        </authorList>
    </citation>
    <scope>NUCLEOTIDE SEQUENCE [LARGE SCALE GENOMIC DNA]</scope>
    <source>
        <strain evidence="4 5">RmlP001</strain>
    </source>
</reference>
<dbReference type="GO" id="GO:0008484">
    <property type="term" value="F:sulfuric ester hydrolase activity"/>
    <property type="evidence" value="ECO:0007669"/>
    <property type="project" value="TreeGrafter"/>
</dbReference>
<dbReference type="PANTHER" id="PTHR45953">
    <property type="entry name" value="IDURONATE 2-SULFATASE"/>
    <property type="match status" value="1"/>
</dbReference>
<dbReference type="InterPro" id="IPR017850">
    <property type="entry name" value="Alkaline_phosphatase_core_sf"/>
</dbReference>
<accession>A0A4Q2RIR4</accession>
<keyword evidence="1" id="KW-0479">Metal-binding</keyword>
<evidence type="ECO:0000313" key="5">
    <source>
        <dbReference type="Proteomes" id="UP000289411"/>
    </source>
</evidence>
<dbReference type="Proteomes" id="UP000289411">
    <property type="component" value="Unassembled WGS sequence"/>
</dbReference>
<dbReference type="PANTHER" id="PTHR45953:SF1">
    <property type="entry name" value="IDURONATE 2-SULFATASE"/>
    <property type="match status" value="1"/>
</dbReference>
<evidence type="ECO:0000256" key="2">
    <source>
        <dbReference type="ARBA" id="ARBA00022801"/>
    </source>
</evidence>
<gene>
    <name evidence="4" type="ORF">D3272_02015</name>
</gene>
<evidence type="ECO:0000313" key="4">
    <source>
        <dbReference type="EMBL" id="RYB07914.1"/>
    </source>
</evidence>
<evidence type="ECO:0000256" key="1">
    <source>
        <dbReference type="ARBA" id="ARBA00022723"/>
    </source>
</evidence>